<dbReference type="Pfam" id="PF13614">
    <property type="entry name" value="AAA_31"/>
    <property type="match status" value="1"/>
</dbReference>
<dbReference type="SUPFAM" id="SSF52540">
    <property type="entry name" value="P-loop containing nucleoside triphosphate hydrolases"/>
    <property type="match status" value="1"/>
</dbReference>
<proteinExistence type="predicted"/>
<keyword evidence="3" id="KW-1185">Reference proteome</keyword>
<geneLocation type="plasmid" evidence="2 3">
    <name>pCBA1113-01</name>
</geneLocation>
<dbReference type="InterPro" id="IPR050678">
    <property type="entry name" value="DNA_Partitioning_ATPase"/>
</dbReference>
<dbReference type="CDD" id="cd02042">
    <property type="entry name" value="ParAB_family"/>
    <property type="match status" value="1"/>
</dbReference>
<sequence>MSDCAECSDMQAYTVYNQSGGQGKTTVARDLAAAHAEIDQRVLLIDMDAQNGSLSNYLGVDDNKRNPEADDLTFHLVEQGQGEFSDLIRTAEPNVDVLPSHKRLNRVDEFLDSHENYIGQTKPDDWEYPRYERLLNVLRENDVPSEYDVVIIDPNAKADTVYYMALYATRNVVIPAVPTRSGYESIDGVADSAQGFAENQDINIGRTAVIPTMVDTRKGDHKDYARKLRDEYDAPVYFKSLSAFESAEEQYVSVFQLFNEHRSRVRKSEKNILPKYRTLAATICATFGNPLPKEAWDGKELFTGDDFWGDVDIPFADADVADDTIDQTAGVN</sequence>
<accession>A0A345E7M5</accession>
<dbReference type="PANTHER" id="PTHR13696">
    <property type="entry name" value="P-LOOP CONTAINING NUCLEOSIDE TRIPHOSPHATE HYDROLASE"/>
    <property type="match status" value="1"/>
</dbReference>
<gene>
    <name evidence="2" type="ORF">DU500_17035</name>
</gene>
<dbReference type="KEGG" id="haj:DU500_17035"/>
<reference evidence="2 3" key="1">
    <citation type="submission" date="2018-07" db="EMBL/GenBank/DDBJ databases">
        <title>Genome sequences of Haloplanus sp. CBA1113.</title>
        <authorList>
            <person name="Kim Y.B."/>
            <person name="Roh S.W."/>
        </authorList>
    </citation>
    <scope>NUCLEOTIDE SEQUENCE [LARGE SCALE GENOMIC DNA]</scope>
    <source>
        <strain evidence="2 3">CBA1113</strain>
        <plasmid evidence="2 3">pCBA1113-01</plasmid>
    </source>
</reference>
<dbReference type="InterPro" id="IPR027417">
    <property type="entry name" value="P-loop_NTPase"/>
</dbReference>
<dbReference type="EMBL" id="CP031151">
    <property type="protein sequence ID" value="AXG08197.1"/>
    <property type="molecule type" value="Genomic_DNA"/>
</dbReference>
<dbReference type="PANTHER" id="PTHR13696:SF99">
    <property type="entry name" value="COBYRINIC ACID AC-DIAMIDE SYNTHASE"/>
    <property type="match status" value="1"/>
</dbReference>
<protein>
    <submittedName>
        <fullName evidence="2">ParA family protein</fullName>
    </submittedName>
</protein>
<feature type="domain" description="AAA" evidence="1">
    <location>
        <begin position="13"/>
        <end position="186"/>
    </location>
</feature>
<dbReference type="InterPro" id="IPR025669">
    <property type="entry name" value="AAA_dom"/>
</dbReference>
<name>A0A345E7M5_9EURY</name>
<keyword evidence="2" id="KW-0614">Plasmid</keyword>
<evidence type="ECO:0000313" key="3">
    <source>
        <dbReference type="Proteomes" id="UP000253273"/>
    </source>
</evidence>
<organism evidence="2 3">
    <name type="scientific">Haloplanus rubicundus</name>
    <dbReference type="NCBI Taxonomy" id="1547898"/>
    <lineage>
        <taxon>Archaea</taxon>
        <taxon>Methanobacteriati</taxon>
        <taxon>Methanobacteriota</taxon>
        <taxon>Stenosarchaea group</taxon>
        <taxon>Halobacteria</taxon>
        <taxon>Halobacteriales</taxon>
        <taxon>Haloferacaceae</taxon>
        <taxon>Haloplanus</taxon>
    </lineage>
</organism>
<dbReference type="Gene3D" id="3.40.50.300">
    <property type="entry name" value="P-loop containing nucleotide triphosphate hydrolases"/>
    <property type="match status" value="1"/>
</dbReference>
<evidence type="ECO:0000259" key="1">
    <source>
        <dbReference type="Pfam" id="PF13614"/>
    </source>
</evidence>
<dbReference type="AlphaFoldDB" id="A0A345E7M5"/>
<dbReference type="Proteomes" id="UP000253273">
    <property type="component" value="Plasmid pCBA1113-01"/>
</dbReference>
<evidence type="ECO:0000313" key="2">
    <source>
        <dbReference type="EMBL" id="AXG08197.1"/>
    </source>
</evidence>